<name>A0A170VKN9_TRIIF</name>
<accession>A0A170VKN9</accession>
<evidence type="ECO:0000313" key="1">
    <source>
        <dbReference type="EMBL" id="JAR96746.1"/>
    </source>
</evidence>
<proteinExistence type="predicted"/>
<organism evidence="1">
    <name type="scientific">Triatoma infestans</name>
    <name type="common">Assassin bug</name>
    <dbReference type="NCBI Taxonomy" id="30076"/>
    <lineage>
        <taxon>Eukaryota</taxon>
        <taxon>Metazoa</taxon>
        <taxon>Ecdysozoa</taxon>
        <taxon>Arthropoda</taxon>
        <taxon>Hexapoda</taxon>
        <taxon>Insecta</taxon>
        <taxon>Pterygota</taxon>
        <taxon>Neoptera</taxon>
        <taxon>Paraneoptera</taxon>
        <taxon>Hemiptera</taxon>
        <taxon>Heteroptera</taxon>
        <taxon>Panheteroptera</taxon>
        <taxon>Cimicomorpha</taxon>
        <taxon>Reduviidae</taxon>
        <taxon>Triatominae</taxon>
        <taxon>Triatoma</taxon>
    </lineage>
</organism>
<dbReference type="EMBL" id="GEMB01006601">
    <property type="protein sequence ID" value="JAR96746.1"/>
    <property type="molecule type" value="Transcribed_RNA"/>
</dbReference>
<reference evidence="1" key="1">
    <citation type="submission" date="2016-04" db="EMBL/GenBank/DDBJ databases">
        <authorList>
            <person name="Calderon-Fernandez G.M.Sr."/>
        </authorList>
    </citation>
    <scope>NUCLEOTIDE SEQUENCE</scope>
    <source>
        <strain evidence="1">Int1</strain>
        <tissue evidence="1">Integument</tissue>
    </source>
</reference>
<protein>
    <submittedName>
        <fullName evidence="1">Protein gdap2-like protein</fullName>
    </submittedName>
</protein>
<dbReference type="AlphaFoldDB" id="A0A170VKN9"/>
<reference evidence="1" key="2">
    <citation type="journal article" date="2017" name="J. Med. Entomol.">
        <title>Transcriptome Analysis of the Triatoma infestans (Hemiptera: Reduviidae) Integument.</title>
        <authorList>
            <person name="Calderon-Fernandez G.M."/>
            <person name="Moriconi D.E."/>
            <person name="Dulbecco A.B."/>
            <person name="Juarez M.P."/>
        </authorList>
    </citation>
    <scope>NUCLEOTIDE SEQUENCE</scope>
    <source>
        <strain evidence="1">Int1</strain>
        <tissue evidence="1">Integument</tissue>
    </source>
</reference>
<sequence>MSSHFDVMSDPTFTQMQGDLDQQRLLGERTCSYNRSYLFAKEIHNQERYDRLLRRAKTEDLTEVSGIGCLYQSGVVSFWKTCS</sequence>